<feature type="domain" description="Thiolase N-terminal" evidence="3">
    <location>
        <begin position="42"/>
        <end position="141"/>
    </location>
</feature>
<dbReference type="InterPro" id="IPR016039">
    <property type="entry name" value="Thiolase-like"/>
</dbReference>
<dbReference type="InterPro" id="IPR013747">
    <property type="entry name" value="ACP_syn_III_C"/>
</dbReference>
<proteinExistence type="predicted"/>
<sequence>MGSDGIYLSGTGSWLPPRLATHDAIRRGLCRPAVAAPARMESGTVSDDVPAPEMAARAVAEAVRAAGAPPHEIDLLLYATVWYQGHDMWAPASYIQRAALGNDCPAVEIRQLSNGGMAALALARDRLRAAAGRASAVVAAGDRFPAPSFDRWHSDPGTVFADGAAACVLDNRDGFARLHPVSLVSDPELERMHRGDDPFADAPLAARRTVDLKQAQRAYLRSAGMAFTVARSRAGQERALKQALADADTELGEIDHFVLPHFGHRRLTANYLAQLGIDERRTTWDWARTVGHLGAGDQLAGLHRLVAAGRLAPGDRVLLMGVGAGFSWSSAVVEILRPPGPHPRSKERNPTP</sequence>
<feature type="domain" description="Beta-ketoacyl-[acyl-carrier-protein] synthase III C-terminal" evidence="4">
    <location>
        <begin position="244"/>
        <end position="335"/>
    </location>
</feature>
<keyword evidence="2" id="KW-0012">Acyltransferase</keyword>
<evidence type="ECO:0000313" key="5">
    <source>
        <dbReference type="EMBL" id="KOG87684.1"/>
    </source>
</evidence>
<evidence type="ECO:0000259" key="3">
    <source>
        <dbReference type="Pfam" id="PF00108"/>
    </source>
</evidence>
<name>A0ABR5J2U5_9ACTN</name>
<comment type="caution">
    <text evidence="5">The sequence shown here is derived from an EMBL/GenBank/DDBJ whole genome shotgun (WGS) entry which is preliminary data.</text>
</comment>
<dbReference type="Pfam" id="PF00108">
    <property type="entry name" value="Thiolase_N"/>
    <property type="match status" value="1"/>
</dbReference>
<dbReference type="Pfam" id="PF08541">
    <property type="entry name" value="ACP_syn_III_C"/>
    <property type="match status" value="1"/>
</dbReference>
<dbReference type="CDD" id="cd00827">
    <property type="entry name" value="init_cond_enzymes"/>
    <property type="match status" value="1"/>
</dbReference>
<dbReference type="InterPro" id="IPR020616">
    <property type="entry name" value="Thiolase_N"/>
</dbReference>
<protein>
    <submittedName>
        <fullName evidence="5">3-oxoacyl-ACP synthase</fullName>
    </submittedName>
</protein>
<organism evidence="5 6">
    <name type="scientific">Streptomyces varsoviensis</name>
    <dbReference type="NCBI Taxonomy" id="67373"/>
    <lineage>
        <taxon>Bacteria</taxon>
        <taxon>Bacillati</taxon>
        <taxon>Actinomycetota</taxon>
        <taxon>Actinomycetes</taxon>
        <taxon>Kitasatosporales</taxon>
        <taxon>Streptomycetaceae</taxon>
        <taxon>Streptomyces</taxon>
    </lineage>
</organism>
<accession>A0ABR5J2U5</accession>
<dbReference type="Proteomes" id="UP000037020">
    <property type="component" value="Unassembled WGS sequence"/>
</dbReference>
<evidence type="ECO:0000313" key="6">
    <source>
        <dbReference type="Proteomes" id="UP000037020"/>
    </source>
</evidence>
<dbReference type="PANTHER" id="PTHR34069">
    <property type="entry name" value="3-OXOACYL-[ACYL-CARRIER-PROTEIN] SYNTHASE 3"/>
    <property type="match status" value="1"/>
</dbReference>
<evidence type="ECO:0000259" key="4">
    <source>
        <dbReference type="Pfam" id="PF08541"/>
    </source>
</evidence>
<dbReference type="Gene3D" id="3.40.47.10">
    <property type="match status" value="2"/>
</dbReference>
<keyword evidence="1" id="KW-0808">Transferase</keyword>
<dbReference type="SUPFAM" id="SSF53901">
    <property type="entry name" value="Thiolase-like"/>
    <property type="match status" value="1"/>
</dbReference>
<evidence type="ECO:0000256" key="1">
    <source>
        <dbReference type="ARBA" id="ARBA00022679"/>
    </source>
</evidence>
<reference evidence="5 6" key="1">
    <citation type="submission" date="2015-07" db="EMBL/GenBank/DDBJ databases">
        <authorList>
            <person name="Ju K.-S."/>
            <person name="Doroghazi J.R."/>
            <person name="Metcalf W.W."/>
        </authorList>
    </citation>
    <scope>NUCLEOTIDE SEQUENCE [LARGE SCALE GENOMIC DNA]</scope>
    <source>
        <strain evidence="5 6">NRRL B-3589</strain>
    </source>
</reference>
<keyword evidence="6" id="KW-1185">Reference proteome</keyword>
<dbReference type="EMBL" id="LGUT01002090">
    <property type="protein sequence ID" value="KOG87684.1"/>
    <property type="molecule type" value="Genomic_DNA"/>
</dbReference>
<evidence type="ECO:0000256" key="2">
    <source>
        <dbReference type="ARBA" id="ARBA00023315"/>
    </source>
</evidence>
<gene>
    <name evidence="5" type="ORF">ADK38_24065</name>
</gene>
<dbReference type="PANTHER" id="PTHR34069:SF2">
    <property type="entry name" value="BETA-KETOACYL-[ACYL-CARRIER-PROTEIN] SYNTHASE III"/>
    <property type="match status" value="1"/>
</dbReference>